<gene>
    <name evidence="8" type="ORF">M9R61_14050</name>
</gene>
<dbReference type="PANTHER" id="PTHR36115">
    <property type="entry name" value="PROLINE-RICH ANTIGEN HOMOLOG-RELATED"/>
    <property type="match status" value="1"/>
</dbReference>
<reference evidence="8" key="1">
    <citation type="submission" date="2022-05" db="EMBL/GenBank/DDBJ databases">
        <authorList>
            <person name="Colautti A."/>
            <person name="Iacumin L."/>
        </authorList>
    </citation>
    <scope>NUCLEOTIDE SEQUENCE</scope>
    <source>
        <strain evidence="8">DSM 30747</strain>
    </source>
</reference>
<evidence type="ECO:0000256" key="3">
    <source>
        <dbReference type="ARBA" id="ARBA00022692"/>
    </source>
</evidence>
<dbReference type="RefSeq" id="WP_269922587.1">
    <property type="nucleotide sequence ID" value="NZ_JAMKBI010000010.1"/>
</dbReference>
<feature type="transmembrane region" description="Helical" evidence="6">
    <location>
        <begin position="129"/>
        <end position="151"/>
    </location>
</feature>
<evidence type="ECO:0000256" key="1">
    <source>
        <dbReference type="ARBA" id="ARBA00004651"/>
    </source>
</evidence>
<organism evidence="8 9">
    <name type="scientific">Psychrobacillus psychrodurans</name>
    <dbReference type="NCBI Taxonomy" id="126157"/>
    <lineage>
        <taxon>Bacteria</taxon>
        <taxon>Bacillati</taxon>
        <taxon>Bacillota</taxon>
        <taxon>Bacilli</taxon>
        <taxon>Bacillales</taxon>
        <taxon>Bacillaceae</taxon>
        <taxon>Psychrobacillus</taxon>
    </lineage>
</organism>
<comment type="subcellular location">
    <subcellularLocation>
        <location evidence="1">Cell membrane</location>
        <topology evidence="1">Multi-pass membrane protein</topology>
    </subcellularLocation>
</comment>
<dbReference type="Pfam" id="PF06271">
    <property type="entry name" value="RDD"/>
    <property type="match status" value="1"/>
</dbReference>
<evidence type="ECO:0000256" key="6">
    <source>
        <dbReference type="SAM" id="Phobius"/>
    </source>
</evidence>
<keyword evidence="2" id="KW-1003">Cell membrane</keyword>
<feature type="transmembrane region" description="Helical" evidence="6">
    <location>
        <begin position="12"/>
        <end position="34"/>
    </location>
</feature>
<keyword evidence="3 6" id="KW-0812">Transmembrane</keyword>
<evidence type="ECO:0000313" key="9">
    <source>
        <dbReference type="Proteomes" id="UP001152172"/>
    </source>
</evidence>
<feature type="transmembrane region" description="Helical" evidence="6">
    <location>
        <begin position="92"/>
        <end position="109"/>
    </location>
</feature>
<dbReference type="GO" id="GO:0005886">
    <property type="term" value="C:plasma membrane"/>
    <property type="evidence" value="ECO:0007669"/>
    <property type="project" value="UniProtKB-SubCell"/>
</dbReference>
<proteinExistence type="predicted"/>
<dbReference type="InterPro" id="IPR010432">
    <property type="entry name" value="RDD"/>
</dbReference>
<keyword evidence="9" id="KW-1185">Reference proteome</keyword>
<sequence length="170" mass="19800">MNANFIMRFKAFMLDYLLIFAYLVVLAIFNILIFPSVQSLFNGSLVLAQFTGFLMVTLPVSLYFIISDSVIGRQSFGKRRMGIKVVNERDETLPILHAIFRTILKFLPWELSHYLVYRLVYLGDGEVPLNYYIIGGIIYTLMFAYILTTLFTKRKRSLYDIVVRTQVIRV</sequence>
<evidence type="ECO:0000256" key="4">
    <source>
        <dbReference type="ARBA" id="ARBA00022989"/>
    </source>
</evidence>
<protein>
    <submittedName>
        <fullName evidence="8">RDD family protein</fullName>
    </submittedName>
</protein>
<dbReference type="Proteomes" id="UP001152172">
    <property type="component" value="Unassembled WGS sequence"/>
</dbReference>
<dbReference type="PANTHER" id="PTHR36115:SF9">
    <property type="entry name" value="LMO1584 PROTEIN"/>
    <property type="match status" value="1"/>
</dbReference>
<feature type="transmembrane region" description="Helical" evidence="6">
    <location>
        <begin position="46"/>
        <end position="71"/>
    </location>
</feature>
<comment type="caution">
    <text evidence="8">The sequence shown here is derived from an EMBL/GenBank/DDBJ whole genome shotgun (WGS) entry which is preliminary data.</text>
</comment>
<feature type="domain" description="RDD" evidence="7">
    <location>
        <begin position="3"/>
        <end position="162"/>
    </location>
</feature>
<evidence type="ECO:0000256" key="2">
    <source>
        <dbReference type="ARBA" id="ARBA00022475"/>
    </source>
</evidence>
<name>A0A9X3LAG8_9BACI</name>
<dbReference type="InterPro" id="IPR051791">
    <property type="entry name" value="Pra-immunoreactive"/>
</dbReference>
<evidence type="ECO:0000313" key="8">
    <source>
        <dbReference type="EMBL" id="MCZ8534428.1"/>
    </source>
</evidence>
<accession>A0A9X3LAG8</accession>
<keyword evidence="4 6" id="KW-1133">Transmembrane helix</keyword>
<evidence type="ECO:0000256" key="5">
    <source>
        <dbReference type="ARBA" id="ARBA00023136"/>
    </source>
</evidence>
<evidence type="ECO:0000259" key="7">
    <source>
        <dbReference type="Pfam" id="PF06271"/>
    </source>
</evidence>
<keyword evidence="5 6" id="KW-0472">Membrane</keyword>
<dbReference type="AlphaFoldDB" id="A0A9X3LAG8"/>
<dbReference type="EMBL" id="JAMKBI010000010">
    <property type="protein sequence ID" value="MCZ8534428.1"/>
    <property type="molecule type" value="Genomic_DNA"/>
</dbReference>